<dbReference type="EMBL" id="SNZB01000004">
    <property type="protein sequence ID" value="TDR19370.1"/>
    <property type="molecule type" value="Genomic_DNA"/>
</dbReference>
<reference evidence="1 2" key="1">
    <citation type="submission" date="2019-03" db="EMBL/GenBank/DDBJ databases">
        <title>Genomic Encyclopedia of Type Strains, Phase IV (KMG-IV): sequencing the most valuable type-strain genomes for metagenomic binning, comparative biology and taxonomic classification.</title>
        <authorList>
            <person name="Goeker M."/>
        </authorList>
    </citation>
    <scope>NUCLEOTIDE SEQUENCE [LARGE SCALE GENOMIC DNA]</scope>
    <source>
        <strain evidence="1 2">DSM 25488</strain>
    </source>
</reference>
<accession>A0A4R6XMP3</accession>
<dbReference type="RefSeq" id="WP_162846854.1">
    <property type="nucleotide sequence ID" value="NZ_NIHB01000007.1"/>
</dbReference>
<evidence type="ECO:0000313" key="2">
    <source>
        <dbReference type="Proteomes" id="UP000295724"/>
    </source>
</evidence>
<dbReference type="Proteomes" id="UP000295724">
    <property type="component" value="Unassembled WGS sequence"/>
</dbReference>
<organism evidence="1 2">
    <name type="scientific">Marinicella litoralis</name>
    <dbReference type="NCBI Taxonomy" id="644220"/>
    <lineage>
        <taxon>Bacteria</taxon>
        <taxon>Pseudomonadati</taxon>
        <taxon>Pseudomonadota</taxon>
        <taxon>Gammaproteobacteria</taxon>
        <taxon>Lysobacterales</taxon>
        <taxon>Marinicellaceae</taxon>
        <taxon>Marinicella</taxon>
    </lineage>
</organism>
<evidence type="ECO:0000313" key="1">
    <source>
        <dbReference type="EMBL" id="TDR19370.1"/>
    </source>
</evidence>
<keyword evidence="2" id="KW-1185">Reference proteome</keyword>
<sequence>MLAEIWMGELAMKCGHTDLTKQHLISGLEKSKQVYKTGSVGQKQIAQKVSELLNL</sequence>
<proteinExistence type="predicted"/>
<protein>
    <submittedName>
        <fullName evidence="1">Uncharacterized protein</fullName>
    </submittedName>
</protein>
<gene>
    <name evidence="1" type="ORF">C8D91_1919</name>
</gene>
<name>A0A4R6XMP3_9GAMM</name>
<dbReference type="AlphaFoldDB" id="A0A4R6XMP3"/>
<comment type="caution">
    <text evidence="1">The sequence shown here is derived from an EMBL/GenBank/DDBJ whole genome shotgun (WGS) entry which is preliminary data.</text>
</comment>